<organism evidence="3 5">
    <name type="scientific">Cucumis melo var. makuwa</name>
    <name type="common">Oriental melon</name>
    <dbReference type="NCBI Taxonomy" id="1194695"/>
    <lineage>
        <taxon>Eukaryota</taxon>
        <taxon>Viridiplantae</taxon>
        <taxon>Streptophyta</taxon>
        <taxon>Embryophyta</taxon>
        <taxon>Tracheophyta</taxon>
        <taxon>Spermatophyta</taxon>
        <taxon>Magnoliopsida</taxon>
        <taxon>eudicotyledons</taxon>
        <taxon>Gunneridae</taxon>
        <taxon>Pentapetalae</taxon>
        <taxon>rosids</taxon>
        <taxon>fabids</taxon>
        <taxon>Cucurbitales</taxon>
        <taxon>Cucurbitaceae</taxon>
        <taxon>Benincaseae</taxon>
        <taxon>Cucumis</taxon>
    </lineage>
</organism>
<dbReference type="Proteomes" id="UP000321947">
    <property type="component" value="Unassembled WGS sequence"/>
</dbReference>
<evidence type="ECO:0000256" key="1">
    <source>
        <dbReference type="SAM" id="MobiDB-lite"/>
    </source>
</evidence>
<evidence type="ECO:0000313" key="4">
    <source>
        <dbReference type="Proteomes" id="UP000321393"/>
    </source>
</evidence>
<dbReference type="EMBL" id="SSTD01013339">
    <property type="protein sequence ID" value="TYK07167.1"/>
    <property type="molecule type" value="Genomic_DNA"/>
</dbReference>
<gene>
    <name evidence="3" type="ORF">E5676_scaffold606G00430</name>
    <name evidence="2" type="ORF">E6C27_scaffold90G00390</name>
</gene>
<feature type="compositionally biased region" description="Polar residues" evidence="1">
    <location>
        <begin position="63"/>
        <end position="72"/>
    </location>
</feature>
<feature type="region of interest" description="Disordered" evidence="1">
    <location>
        <begin position="56"/>
        <end position="79"/>
    </location>
</feature>
<protein>
    <submittedName>
        <fullName evidence="2 3">Mitochondrial protein</fullName>
    </submittedName>
</protein>
<dbReference type="AlphaFoldDB" id="A0A5D3C5Q9"/>
<proteinExistence type="predicted"/>
<dbReference type="EMBL" id="SSTE01001308">
    <property type="protein sequence ID" value="KAA0065596.1"/>
    <property type="molecule type" value="Genomic_DNA"/>
</dbReference>
<evidence type="ECO:0000313" key="5">
    <source>
        <dbReference type="Proteomes" id="UP000321947"/>
    </source>
</evidence>
<evidence type="ECO:0000313" key="2">
    <source>
        <dbReference type="EMBL" id="KAA0065596.1"/>
    </source>
</evidence>
<accession>A0A5D3C5Q9</accession>
<comment type="caution">
    <text evidence="3">The sequence shown here is derived from an EMBL/GenBank/DDBJ whole genome shotgun (WGS) entry which is preliminary data.</text>
</comment>
<reference evidence="4 5" key="1">
    <citation type="submission" date="2019-08" db="EMBL/GenBank/DDBJ databases">
        <title>Draft genome sequences of two oriental melons (Cucumis melo L. var makuwa).</title>
        <authorList>
            <person name="Kwon S.-Y."/>
        </authorList>
    </citation>
    <scope>NUCLEOTIDE SEQUENCE [LARGE SCALE GENOMIC DNA]</scope>
    <source>
        <strain evidence="5">cv. Chang Bougi</strain>
        <strain evidence="4">cv. SW 3</strain>
        <tissue evidence="3">Leaf</tissue>
    </source>
</reference>
<sequence length="135" mass="15177">MNTLNLNHVPAYVAFLAMEHNIKSFHTSFSSPRCFFTNTSVEFFPLSKSTSDTKLAQSAPAPANSNQLSTFNDVPKPTPDTSLCRSTRWPLLQMDVKNVFLIGTLSKEVYMKPPLRTYPPPHNVCLIRQALYGLK</sequence>
<name>A0A5D3C5Q9_CUCMM</name>
<evidence type="ECO:0000313" key="3">
    <source>
        <dbReference type="EMBL" id="TYK07167.1"/>
    </source>
</evidence>
<dbReference type="Proteomes" id="UP000321393">
    <property type="component" value="Unassembled WGS sequence"/>
</dbReference>